<comment type="caution">
    <text evidence="3">The sequence shown here is derived from an EMBL/GenBank/DDBJ whole genome shotgun (WGS) entry which is preliminary data.</text>
</comment>
<feature type="domain" description="DUF2061" evidence="2">
    <location>
        <begin position="1"/>
        <end position="52"/>
    </location>
</feature>
<evidence type="ECO:0000256" key="1">
    <source>
        <dbReference type="SAM" id="MobiDB-lite"/>
    </source>
</evidence>
<dbReference type="Proteomes" id="UP000322981">
    <property type="component" value="Unassembled WGS sequence"/>
</dbReference>
<organism evidence="3 4">
    <name type="scientific">Thiohalocapsa marina</name>
    <dbReference type="NCBI Taxonomy" id="424902"/>
    <lineage>
        <taxon>Bacteria</taxon>
        <taxon>Pseudomonadati</taxon>
        <taxon>Pseudomonadota</taxon>
        <taxon>Gammaproteobacteria</taxon>
        <taxon>Chromatiales</taxon>
        <taxon>Chromatiaceae</taxon>
        <taxon>Thiohalocapsa</taxon>
    </lineage>
</organism>
<dbReference type="AlphaFoldDB" id="A0A5M8FIK4"/>
<proteinExistence type="predicted"/>
<dbReference type="OrthoDB" id="9133582at2"/>
<dbReference type="EMBL" id="VWXX01000021">
    <property type="protein sequence ID" value="KAA6184314.1"/>
    <property type="molecule type" value="Genomic_DNA"/>
</dbReference>
<evidence type="ECO:0000259" key="2">
    <source>
        <dbReference type="Pfam" id="PF09834"/>
    </source>
</evidence>
<gene>
    <name evidence="3" type="ORF">F2Q65_12685</name>
</gene>
<name>A0A5M8FIK4_9GAMM</name>
<dbReference type="RefSeq" id="WP_150093786.1">
    <property type="nucleotide sequence ID" value="NZ_JBFUOH010000104.1"/>
</dbReference>
<reference evidence="3 4" key="1">
    <citation type="submission" date="2019-09" db="EMBL/GenBank/DDBJ databases">
        <title>Whole-genome sequence of the purple sulfur bacterium Thiohalocapsa marina DSM 19078.</title>
        <authorList>
            <person name="Kyndt J.A."/>
            <person name="Meyer T.E."/>
        </authorList>
    </citation>
    <scope>NUCLEOTIDE SEQUENCE [LARGE SCALE GENOMIC DNA]</scope>
    <source>
        <strain evidence="3 4">DSM 19078</strain>
    </source>
</reference>
<keyword evidence="4" id="KW-1185">Reference proteome</keyword>
<sequence length="79" mass="8557">MTKTISFAIMHFTVAFGVTYALTGDLVIGGLVAMVEPAVNTVAYHFHEQIWERLRRRPSAGGPDAAADHLMNDQAAMPA</sequence>
<evidence type="ECO:0000313" key="3">
    <source>
        <dbReference type="EMBL" id="KAA6184314.1"/>
    </source>
</evidence>
<protein>
    <submittedName>
        <fullName evidence="3">DUF2061 domain-containing protein</fullName>
    </submittedName>
</protein>
<feature type="region of interest" description="Disordered" evidence="1">
    <location>
        <begin position="57"/>
        <end position="79"/>
    </location>
</feature>
<evidence type="ECO:0000313" key="4">
    <source>
        <dbReference type="Proteomes" id="UP000322981"/>
    </source>
</evidence>
<dbReference type="InterPro" id="IPR018638">
    <property type="entry name" value="DUF2061_membrane"/>
</dbReference>
<dbReference type="Pfam" id="PF09834">
    <property type="entry name" value="DUF2061"/>
    <property type="match status" value="1"/>
</dbReference>
<accession>A0A5M8FIK4</accession>